<dbReference type="InterPro" id="IPR052727">
    <property type="entry name" value="Rab4/Rab5_effector"/>
</dbReference>
<protein>
    <submittedName>
        <fullName evidence="2">Unnamed protein product</fullName>
    </submittedName>
</protein>
<feature type="compositionally biased region" description="Basic and acidic residues" evidence="1">
    <location>
        <begin position="81"/>
        <end position="97"/>
    </location>
</feature>
<sequence>MLSTDCPAHGSSPVFRPWTAGPGYSVRDGGPREECQAPGAGGKAHGHVLPILPPSADGVVSRHRELPEDARDRPQVPPSTGDDREPVLPVPRDQEPEIPRVRLGDFRGAGGAHQGQARLRRHFGRDEAACADGEQDGELLLGGDAQSGQITSASPSHCRIGGVKETMPAPTFLEQLPELEVTKADGEELLELEALMVAQDLEQYAQLLQHSKTKERAVAKVVPGSKWHEIRKVENLRIYEERAPSIPSIMMLGTVVGDLDDVMFGAVAATDADERIKGRVLQDGAEQSKVLRCLVQPSDRDPFRQVSVKWQLYSTRDYVCLDTTGFARASTGERVGYSLSHSIAFEEQLPQFDRHSIDRGNRSVCVLYRQRTPNTVECYARGFFDFETMSDPVANSVALQRKALKLKSLRRVAAALPAVRRDESTSVVERRRRVLSCIAACMAPTAGECK</sequence>
<evidence type="ECO:0000313" key="2">
    <source>
        <dbReference type="EMBL" id="GMF24052.1"/>
    </source>
</evidence>
<accession>A0A9W6U2S8</accession>
<feature type="region of interest" description="Disordered" evidence="1">
    <location>
        <begin position="1"/>
        <end position="97"/>
    </location>
</feature>
<reference evidence="2" key="1">
    <citation type="submission" date="2023-04" db="EMBL/GenBank/DDBJ databases">
        <title>Phytophthora lilii NBRC 32176.</title>
        <authorList>
            <person name="Ichikawa N."/>
            <person name="Sato H."/>
            <person name="Tonouchi N."/>
        </authorList>
    </citation>
    <scope>NUCLEOTIDE SEQUENCE</scope>
    <source>
        <strain evidence="2">NBRC 32176</strain>
    </source>
</reference>
<dbReference type="EMBL" id="BSXW01000501">
    <property type="protein sequence ID" value="GMF24052.1"/>
    <property type="molecule type" value="Genomic_DNA"/>
</dbReference>
<dbReference type="PANTHER" id="PTHR13510:SF44">
    <property type="entry name" value="RABENOSYN-5"/>
    <property type="match status" value="1"/>
</dbReference>
<gene>
    <name evidence="2" type="ORF">Plil01_000981100</name>
</gene>
<name>A0A9W6U2S8_9STRA</name>
<dbReference type="Proteomes" id="UP001165083">
    <property type="component" value="Unassembled WGS sequence"/>
</dbReference>
<comment type="caution">
    <text evidence="2">The sequence shown here is derived from an EMBL/GenBank/DDBJ whole genome shotgun (WGS) entry which is preliminary data.</text>
</comment>
<dbReference type="AlphaFoldDB" id="A0A9W6U2S8"/>
<evidence type="ECO:0000256" key="1">
    <source>
        <dbReference type="SAM" id="MobiDB-lite"/>
    </source>
</evidence>
<feature type="compositionally biased region" description="Basic and acidic residues" evidence="1">
    <location>
        <begin position="60"/>
        <end position="74"/>
    </location>
</feature>
<evidence type="ECO:0000313" key="3">
    <source>
        <dbReference type="Proteomes" id="UP001165083"/>
    </source>
</evidence>
<keyword evidence="3" id="KW-1185">Reference proteome</keyword>
<organism evidence="2 3">
    <name type="scientific">Phytophthora lilii</name>
    <dbReference type="NCBI Taxonomy" id="2077276"/>
    <lineage>
        <taxon>Eukaryota</taxon>
        <taxon>Sar</taxon>
        <taxon>Stramenopiles</taxon>
        <taxon>Oomycota</taxon>
        <taxon>Peronosporomycetes</taxon>
        <taxon>Peronosporales</taxon>
        <taxon>Peronosporaceae</taxon>
        <taxon>Phytophthora</taxon>
    </lineage>
</organism>
<dbReference type="OrthoDB" id="149538at2759"/>
<dbReference type="PANTHER" id="PTHR13510">
    <property type="entry name" value="FYVE-FINGER-CONTAINING RAB5 EFFECTOR PROTEIN RABENOSYN-5-RELATED"/>
    <property type="match status" value="1"/>
</dbReference>
<proteinExistence type="predicted"/>